<evidence type="ECO:0000313" key="2">
    <source>
        <dbReference type="EMBL" id="EOA94842.1"/>
    </source>
</evidence>
<dbReference type="AlphaFoldDB" id="R0L3M3"/>
<accession>R0L3M3</accession>
<organism evidence="2 3">
    <name type="scientific">Anas platyrhynchos</name>
    <name type="common">Mallard</name>
    <name type="synonym">Anas boschas</name>
    <dbReference type="NCBI Taxonomy" id="8839"/>
    <lineage>
        <taxon>Eukaryota</taxon>
        <taxon>Metazoa</taxon>
        <taxon>Chordata</taxon>
        <taxon>Craniata</taxon>
        <taxon>Vertebrata</taxon>
        <taxon>Euteleostomi</taxon>
        <taxon>Archelosauria</taxon>
        <taxon>Archosauria</taxon>
        <taxon>Dinosauria</taxon>
        <taxon>Saurischia</taxon>
        <taxon>Theropoda</taxon>
        <taxon>Coelurosauria</taxon>
        <taxon>Aves</taxon>
        <taxon>Neognathae</taxon>
        <taxon>Galloanserae</taxon>
        <taxon>Anseriformes</taxon>
        <taxon>Anatidae</taxon>
        <taxon>Anatinae</taxon>
        <taxon>Anas</taxon>
    </lineage>
</organism>
<reference evidence="3" key="1">
    <citation type="journal article" date="2013" name="Nat. Genet.">
        <title>The duck genome and transcriptome provide insight into an avian influenza virus reservoir species.</title>
        <authorList>
            <person name="Huang Y."/>
            <person name="Li Y."/>
            <person name="Burt D.W."/>
            <person name="Chen H."/>
            <person name="Zhang Y."/>
            <person name="Qian W."/>
            <person name="Kim H."/>
            <person name="Gan S."/>
            <person name="Zhao Y."/>
            <person name="Li J."/>
            <person name="Yi K."/>
            <person name="Feng H."/>
            <person name="Zhu P."/>
            <person name="Li B."/>
            <person name="Liu Q."/>
            <person name="Fairley S."/>
            <person name="Magor K.E."/>
            <person name="Du Z."/>
            <person name="Hu X."/>
            <person name="Goodman L."/>
            <person name="Tafer H."/>
            <person name="Vignal A."/>
            <person name="Lee T."/>
            <person name="Kim K.W."/>
            <person name="Sheng Z."/>
            <person name="An Y."/>
            <person name="Searle S."/>
            <person name="Herrero J."/>
            <person name="Groenen M.A."/>
            <person name="Crooijmans R.P."/>
            <person name="Faraut T."/>
            <person name="Cai Q."/>
            <person name="Webster R.G."/>
            <person name="Aldridge J.R."/>
            <person name="Warren W.C."/>
            <person name="Bartschat S."/>
            <person name="Kehr S."/>
            <person name="Marz M."/>
            <person name="Stadler P.F."/>
            <person name="Smith J."/>
            <person name="Kraus R.H."/>
            <person name="Zhao Y."/>
            <person name="Ren L."/>
            <person name="Fei J."/>
            <person name="Morisson M."/>
            <person name="Kaiser P."/>
            <person name="Griffin D.K."/>
            <person name="Rao M."/>
            <person name="Pitel F."/>
            <person name="Wang J."/>
            <person name="Li N."/>
        </authorList>
    </citation>
    <scope>NUCLEOTIDE SEQUENCE [LARGE SCALE GENOMIC DNA]</scope>
</reference>
<keyword evidence="3" id="KW-1185">Reference proteome</keyword>
<sequence length="214" mass="23623">MDGFGLLQFCYSPWGKRPDAQITLNASSMRCAPNRCFQRTEELAAEPCSTAGLTGSLDRSPKDKHTLASSTDLRTTQQMRGQASSQGNTRTSTRPTPSCPGQSWSSPTASCFIRQPFQTTAPRSQDLEAESPMNSDCGTHVGMRPGTWAQARMCRCHEKAAPHSCRIEGGRIFTRQCHCDLVHFHMQLMRPQAFCDSWEATCDTGSILTLEKPS</sequence>
<feature type="compositionally biased region" description="Polar residues" evidence="1">
    <location>
        <begin position="67"/>
        <end position="88"/>
    </location>
</feature>
<dbReference type="Proteomes" id="UP000296049">
    <property type="component" value="Unassembled WGS sequence"/>
</dbReference>
<evidence type="ECO:0000256" key="1">
    <source>
        <dbReference type="SAM" id="MobiDB-lite"/>
    </source>
</evidence>
<gene>
    <name evidence="2" type="ORF">Anapl_08472</name>
</gene>
<protein>
    <submittedName>
        <fullName evidence="2">Uncharacterized protein</fullName>
    </submittedName>
</protein>
<evidence type="ECO:0000313" key="3">
    <source>
        <dbReference type="Proteomes" id="UP000296049"/>
    </source>
</evidence>
<proteinExistence type="predicted"/>
<name>R0L3M3_ANAPL</name>
<feature type="region of interest" description="Disordered" evidence="1">
    <location>
        <begin position="52"/>
        <end position="107"/>
    </location>
</feature>
<dbReference type="EMBL" id="KB744558">
    <property type="protein sequence ID" value="EOA94842.1"/>
    <property type="molecule type" value="Genomic_DNA"/>
</dbReference>